<feature type="transmembrane region" description="Helical" evidence="2">
    <location>
        <begin position="42"/>
        <end position="66"/>
    </location>
</feature>
<evidence type="ECO:0000313" key="4">
    <source>
        <dbReference type="Proteomes" id="UP000018890"/>
    </source>
</evidence>
<dbReference type="Proteomes" id="UP000018890">
    <property type="component" value="Unassembled WGS sequence"/>
</dbReference>
<name>W4Q8P3_9BACI</name>
<evidence type="ECO:0000256" key="2">
    <source>
        <dbReference type="SAM" id="Phobius"/>
    </source>
</evidence>
<feature type="coiled-coil region" evidence="1">
    <location>
        <begin position="139"/>
        <end position="170"/>
    </location>
</feature>
<keyword evidence="2" id="KW-1133">Transmembrane helix</keyword>
<keyword evidence="1" id="KW-0175">Coiled coil</keyword>
<keyword evidence="4" id="KW-1185">Reference proteome</keyword>
<gene>
    <name evidence="3" type="ORF">JCM9140_3933</name>
</gene>
<sequence length="182" mass="19510">MSKKIYKDEKSLEQVDAILKFADRSLGTISIVSKDPKSVPPLVGMALGSSLGAAGLGKVGLGLGAAKLGTASFAGGAAIGGVALLPFVAPALVLGGIGYLLFKNKKDKEFHNKKLSRYKEAIKKQNDVIQKYQIMDQERQASESRLKRVNMELREKIDELLAVNEALLKVIDELGNDLQAAS</sequence>
<keyword evidence="2" id="KW-0812">Transmembrane</keyword>
<evidence type="ECO:0000313" key="3">
    <source>
        <dbReference type="EMBL" id="GAE27774.1"/>
    </source>
</evidence>
<proteinExistence type="predicted"/>
<dbReference type="EMBL" id="BAUT01000064">
    <property type="protein sequence ID" value="GAE27774.1"/>
    <property type="molecule type" value="Genomic_DNA"/>
</dbReference>
<organism evidence="3 4">
    <name type="scientific">Halalkalibacter wakoensis JCM 9140</name>
    <dbReference type="NCBI Taxonomy" id="1236970"/>
    <lineage>
        <taxon>Bacteria</taxon>
        <taxon>Bacillati</taxon>
        <taxon>Bacillota</taxon>
        <taxon>Bacilli</taxon>
        <taxon>Bacillales</taxon>
        <taxon>Bacillaceae</taxon>
        <taxon>Halalkalibacter</taxon>
    </lineage>
</organism>
<dbReference type="RefSeq" id="WP_034749491.1">
    <property type="nucleotide sequence ID" value="NZ_BAUT01000064.1"/>
</dbReference>
<evidence type="ECO:0000256" key="1">
    <source>
        <dbReference type="SAM" id="Coils"/>
    </source>
</evidence>
<keyword evidence="2" id="KW-0472">Membrane</keyword>
<accession>W4Q8P3</accession>
<feature type="transmembrane region" description="Helical" evidence="2">
    <location>
        <begin position="78"/>
        <end position="102"/>
    </location>
</feature>
<reference evidence="3" key="1">
    <citation type="journal article" date="2014" name="Genome Announc.">
        <title>Draft Genome Sequences of Three Alkaliphilic Bacillus Strains, Bacillus wakoensis JCM 9140T, Bacillus akibai JCM 9157T, and Bacillus hemicellulosilyticus JCM 9152T.</title>
        <authorList>
            <person name="Yuki M."/>
            <person name="Oshima K."/>
            <person name="Suda W."/>
            <person name="Oshida Y."/>
            <person name="Kitamura K."/>
            <person name="Iida T."/>
            <person name="Hattori M."/>
            <person name="Ohkuma M."/>
        </authorList>
    </citation>
    <scope>NUCLEOTIDE SEQUENCE [LARGE SCALE GENOMIC DNA]</scope>
    <source>
        <strain evidence="3">JCM 9140</strain>
    </source>
</reference>
<dbReference type="AlphaFoldDB" id="W4Q8P3"/>
<comment type="caution">
    <text evidence="3">The sequence shown here is derived from an EMBL/GenBank/DDBJ whole genome shotgun (WGS) entry which is preliminary data.</text>
</comment>
<protein>
    <submittedName>
        <fullName evidence="3">Uncharacterized protein</fullName>
    </submittedName>
</protein>